<sequence length="646" mass="72904">MASRGSGSGELAGLSTPPQLVPDSTSAIEDDPSDLLGRLHLAIPDLELLLRRYKETHGELNLREALVRKKEAETLEIIKRKEEHIDRLMNQFHDAEKKHSKEYNKLRLHIGNLEENLKDLEERLHISETKRQEEAAINKELTEQKAALVRERMVIAKAAADERDKIVAEFEASKNDTEKQLDAARIRIAELTTQKDEIESKANAAKAEFESQTNALKAEIEAEAEKIKAELEAKAAASQELADNALKELESVKAELAAEKAANIDGWAEKTAKLTSEFEAEKQALITAHEETIAALKKAHKDDLNEQTIAFVGLQESLNLKMTTENQNLIEEIANLKKAWEEDKAKFEKMIEELKGVAQGIEEEKGRLEKIVDQFKEETDVKSKGDLHYIEAFRQLLDLIFGLSSSHFDRPPRDLSPDLLSTVPAHLPSLIEDTDESRQARSAFIAHIISSKLVERVFTPFLFGLGRRQEETEQLLDIISGKLRTKSSRNESTWRQHTLLAAYTTTHAKLQMNKEAGRVIDDIIAAILPFAIDTETTVTAVRAGVRKIVKLAVETWRYARLEREMIEAILPPVDEGENAEGEEGSWLPYGSQECEDGKDKTPRGRILLRVFPVIRREKVQEGFRLTEKDFNDQGCIYSRGWALYAA</sequence>
<accession>A0A0D1XXK1</accession>
<feature type="coiled-coil region" evidence="1">
    <location>
        <begin position="319"/>
        <end position="378"/>
    </location>
</feature>
<organism evidence="3 4">
    <name type="scientific">Verruconis gallopava</name>
    <dbReference type="NCBI Taxonomy" id="253628"/>
    <lineage>
        <taxon>Eukaryota</taxon>
        <taxon>Fungi</taxon>
        <taxon>Dikarya</taxon>
        <taxon>Ascomycota</taxon>
        <taxon>Pezizomycotina</taxon>
        <taxon>Dothideomycetes</taxon>
        <taxon>Pleosporomycetidae</taxon>
        <taxon>Venturiales</taxon>
        <taxon>Sympoventuriaceae</taxon>
        <taxon>Verruconis</taxon>
    </lineage>
</organism>
<feature type="region of interest" description="Disordered" evidence="2">
    <location>
        <begin position="1"/>
        <end position="29"/>
    </location>
</feature>
<evidence type="ECO:0000256" key="2">
    <source>
        <dbReference type="SAM" id="MobiDB-lite"/>
    </source>
</evidence>
<reference evidence="3 4" key="1">
    <citation type="submission" date="2015-01" db="EMBL/GenBank/DDBJ databases">
        <title>The Genome Sequence of Ochroconis gallopava CBS43764.</title>
        <authorList>
            <consortium name="The Broad Institute Genomics Platform"/>
            <person name="Cuomo C."/>
            <person name="de Hoog S."/>
            <person name="Gorbushina A."/>
            <person name="Stielow B."/>
            <person name="Teixiera M."/>
            <person name="Abouelleil A."/>
            <person name="Chapman S.B."/>
            <person name="Priest M."/>
            <person name="Young S.K."/>
            <person name="Wortman J."/>
            <person name="Nusbaum C."/>
            <person name="Birren B."/>
        </authorList>
    </citation>
    <scope>NUCLEOTIDE SEQUENCE [LARGE SCALE GENOMIC DNA]</scope>
    <source>
        <strain evidence="3 4">CBS 43764</strain>
    </source>
</reference>
<name>A0A0D1XXK1_9PEZI</name>
<keyword evidence="1" id="KW-0175">Coiled coil</keyword>
<dbReference type="InParanoid" id="A0A0D1XXK1"/>
<dbReference type="Proteomes" id="UP000053259">
    <property type="component" value="Unassembled WGS sequence"/>
</dbReference>
<dbReference type="STRING" id="253628.A0A0D1XXK1"/>
<dbReference type="RefSeq" id="XP_016217350.1">
    <property type="nucleotide sequence ID" value="XM_016354338.1"/>
</dbReference>
<feature type="compositionally biased region" description="Gly residues" evidence="2">
    <location>
        <begin position="1"/>
        <end position="10"/>
    </location>
</feature>
<dbReference type="AlphaFoldDB" id="A0A0D1XXK1"/>
<evidence type="ECO:0000256" key="1">
    <source>
        <dbReference type="SAM" id="Coils"/>
    </source>
</evidence>
<dbReference type="HOGENOM" id="CLU_424018_0_0_1"/>
<dbReference type="EMBL" id="KN847532">
    <property type="protein sequence ID" value="KIW07481.1"/>
    <property type="molecule type" value="Genomic_DNA"/>
</dbReference>
<dbReference type="GeneID" id="27309421"/>
<feature type="region of interest" description="Disordered" evidence="2">
    <location>
        <begin position="576"/>
        <end position="598"/>
    </location>
</feature>
<feature type="compositionally biased region" description="Polar residues" evidence="2">
    <location>
        <begin position="16"/>
        <end position="27"/>
    </location>
</feature>
<evidence type="ECO:0000313" key="3">
    <source>
        <dbReference type="EMBL" id="KIW07481.1"/>
    </source>
</evidence>
<feature type="coiled-coil region" evidence="1">
    <location>
        <begin position="78"/>
        <end position="262"/>
    </location>
</feature>
<keyword evidence="4" id="KW-1185">Reference proteome</keyword>
<protein>
    <submittedName>
        <fullName evidence="3">Uncharacterized protein</fullName>
    </submittedName>
</protein>
<evidence type="ECO:0000313" key="4">
    <source>
        <dbReference type="Proteomes" id="UP000053259"/>
    </source>
</evidence>
<proteinExistence type="predicted"/>
<dbReference type="OrthoDB" id="6365728at2759"/>
<gene>
    <name evidence="3" type="ORF">PV09_01448</name>
</gene>
<dbReference type="VEuPathDB" id="FungiDB:PV09_01448"/>